<dbReference type="InterPro" id="IPR007815">
    <property type="entry name" value="Emycin_Estase"/>
</dbReference>
<dbReference type="SUPFAM" id="SSF159501">
    <property type="entry name" value="EreA/ChaN-like"/>
    <property type="match status" value="1"/>
</dbReference>
<proteinExistence type="predicted"/>
<dbReference type="STRING" id="455432.AWN90_20975"/>
<sequence>MTMTFDALPLTDEAAIHTSLERFLNGLPELPLLLGLGEPTHGVEAFSELRNDLFRVLVQRYGFRAIALESDCLSAPLVDAYVHGSGVSLAEVMERGFSHGFGKSAVGPGQKRAGAVESLGAGAVESLGVGAMESLVTWLRAHNAGVGPERRVRLYGFDAPLEMYHAPSPRVPLLTLFDMLAEFGCAPAELVSRAEIEELLGAEGAWADQAALFDGAASIGRTGAARALRIIADDLTALLDREVPAIVRGGGLETLRTARMHARTAVGLLRYHDRMASTGADRVAVMLGVRDAMMADNLLDIVAAERRRGPVLAFAHNMHLRRQRSAWTLAGMDLCWWSAGALVSPILGSHYAFVATDSARAGDAPGTLQQRLAAVTPGRALFSRDTLAKARDLPPAAGDSGYFPVEPRHLDRMDGLAFLAPRRRPN</sequence>
<dbReference type="EMBL" id="LWGR01000003">
    <property type="protein sequence ID" value="KZM75809.1"/>
    <property type="molecule type" value="Genomic_DNA"/>
</dbReference>
<dbReference type="Pfam" id="PF05139">
    <property type="entry name" value="Erythro_esteras"/>
    <property type="match status" value="1"/>
</dbReference>
<evidence type="ECO:0008006" key="3">
    <source>
        <dbReference type="Google" id="ProtNLM"/>
    </source>
</evidence>
<dbReference type="GO" id="GO:0046677">
    <property type="term" value="P:response to antibiotic"/>
    <property type="evidence" value="ECO:0007669"/>
    <property type="project" value="InterPro"/>
</dbReference>
<name>A0A161WFS0_9NOCA</name>
<dbReference type="Proteomes" id="UP000076512">
    <property type="component" value="Unassembled WGS sequence"/>
</dbReference>
<evidence type="ECO:0000313" key="2">
    <source>
        <dbReference type="Proteomes" id="UP000076512"/>
    </source>
</evidence>
<reference evidence="1 2" key="1">
    <citation type="submission" date="2016-04" db="EMBL/GenBank/DDBJ databases">
        <authorList>
            <person name="Evans L.H."/>
            <person name="Alamgir A."/>
            <person name="Owens N."/>
            <person name="Weber N.D."/>
            <person name="Virtaneva K."/>
            <person name="Barbian K."/>
            <person name="Babar A."/>
            <person name="Rosenke K."/>
        </authorList>
    </citation>
    <scope>NUCLEOTIDE SEQUENCE [LARGE SCALE GENOMIC DNA]</scope>
    <source>
        <strain evidence="1 2">IFM 0406</strain>
    </source>
</reference>
<dbReference type="OrthoDB" id="4329964at2"/>
<comment type="caution">
    <text evidence="1">The sequence shown here is derived from an EMBL/GenBank/DDBJ whole genome shotgun (WGS) entry which is preliminary data.</text>
</comment>
<dbReference type="CDD" id="cd14728">
    <property type="entry name" value="Ere-like"/>
    <property type="match status" value="1"/>
</dbReference>
<dbReference type="PANTHER" id="PTHR31299:SF0">
    <property type="entry name" value="ESTERASE, PUTATIVE (AFU_ORTHOLOGUE AFUA_1G05850)-RELATED"/>
    <property type="match status" value="1"/>
</dbReference>
<protein>
    <recommendedName>
        <fullName evidence="3">Erythromycin esterase</fullName>
    </recommendedName>
</protein>
<dbReference type="RefSeq" id="WP_067583880.1">
    <property type="nucleotide sequence ID" value="NZ_JABMCZ010000001.1"/>
</dbReference>
<accession>A0A161WFS0</accession>
<dbReference type="Gene3D" id="3.30.1870.10">
    <property type="entry name" value="EreA-like, domain 2"/>
    <property type="match status" value="1"/>
</dbReference>
<evidence type="ECO:0000313" key="1">
    <source>
        <dbReference type="EMBL" id="KZM75809.1"/>
    </source>
</evidence>
<keyword evidence="2" id="KW-1185">Reference proteome</keyword>
<dbReference type="PANTHER" id="PTHR31299">
    <property type="entry name" value="ESTERASE, PUTATIVE (AFU_ORTHOLOGUE AFUA_1G05850)-RELATED"/>
    <property type="match status" value="1"/>
</dbReference>
<dbReference type="AlphaFoldDB" id="A0A161WFS0"/>
<dbReference type="InterPro" id="IPR052036">
    <property type="entry name" value="Hydrolase/PRTase-associated"/>
</dbReference>
<gene>
    <name evidence="1" type="ORF">AWN90_20975</name>
</gene>
<organism evidence="1 2">
    <name type="scientific">Nocardia terpenica</name>
    <dbReference type="NCBI Taxonomy" id="455432"/>
    <lineage>
        <taxon>Bacteria</taxon>
        <taxon>Bacillati</taxon>
        <taxon>Actinomycetota</taxon>
        <taxon>Actinomycetes</taxon>
        <taxon>Mycobacteriales</taxon>
        <taxon>Nocardiaceae</taxon>
        <taxon>Nocardia</taxon>
    </lineage>
</organism>